<feature type="chain" id="PRO_5045987878" evidence="3">
    <location>
        <begin position="19"/>
        <end position="394"/>
    </location>
</feature>
<reference evidence="5" key="1">
    <citation type="submission" date="2024-04" db="EMBL/GenBank/DDBJ databases">
        <authorList>
            <person name="Shaw F."/>
            <person name="Minotto A."/>
        </authorList>
    </citation>
    <scope>NUCLEOTIDE SEQUENCE [LARGE SCALE GENOMIC DNA]</scope>
</reference>
<evidence type="ECO:0000256" key="2">
    <source>
        <dbReference type="SAM" id="Phobius"/>
    </source>
</evidence>
<feature type="region of interest" description="Disordered" evidence="1">
    <location>
        <begin position="278"/>
        <end position="322"/>
    </location>
</feature>
<evidence type="ECO:0000313" key="5">
    <source>
        <dbReference type="Proteomes" id="UP001497453"/>
    </source>
</evidence>
<protein>
    <submittedName>
        <fullName evidence="4">Uncharacterized protein</fullName>
    </submittedName>
</protein>
<keyword evidence="2" id="KW-1133">Transmembrane helix</keyword>
<evidence type="ECO:0000313" key="4">
    <source>
        <dbReference type="EMBL" id="CAL1706866.1"/>
    </source>
</evidence>
<dbReference type="CDD" id="cd12087">
    <property type="entry name" value="TM_EGFR-like"/>
    <property type="match status" value="1"/>
</dbReference>
<keyword evidence="5" id="KW-1185">Reference proteome</keyword>
<organism evidence="4 5">
    <name type="scientific">Somion occarium</name>
    <dbReference type="NCBI Taxonomy" id="3059160"/>
    <lineage>
        <taxon>Eukaryota</taxon>
        <taxon>Fungi</taxon>
        <taxon>Dikarya</taxon>
        <taxon>Basidiomycota</taxon>
        <taxon>Agaricomycotina</taxon>
        <taxon>Agaricomycetes</taxon>
        <taxon>Polyporales</taxon>
        <taxon>Cerrenaceae</taxon>
        <taxon>Somion</taxon>
    </lineage>
</organism>
<feature type="compositionally biased region" description="Polar residues" evidence="1">
    <location>
        <begin position="305"/>
        <end position="322"/>
    </location>
</feature>
<name>A0ABP1DGA7_9APHY</name>
<gene>
    <name evidence="4" type="ORF">GFSPODELE1_LOCUS6083</name>
</gene>
<keyword evidence="3" id="KW-0732">Signal</keyword>
<feature type="signal peptide" evidence="3">
    <location>
        <begin position="1"/>
        <end position="18"/>
    </location>
</feature>
<keyword evidence="2" id="KW-0472">Membrane</keyword>
<proteinExistence type="predicted"/>
<feature type="transmembrane region" description="Helical" evidence="2">
    <location>
        <begin position="188"/>
        <end position="211"/>
    </location>
</feature>
<dbReference type="EMBL" id="OZ037947">
    <property type="protein sequence ID" value="CAL1706866.1"/>
    <property type="molecule type" value="Genomic_DNA"/>
</dbReference>
<feature type="compositionally biased region" description="Polar residues" evidence="1">
    <location>
        <begin position="278"/>
        <end position="295"/>
    </location>
</feature>
<accession>A0ABP1DGA7</accession>
<sequence>MAGCFVSLLLVSGPGTTCFCSGYNVPWVRATPYTIGYWCSWILSSMSTGTVQGHRRYTPVQLGIAFYGNRQELIRLGSENNTYSWTVDVAPGTPIEVVVSDSTTPYAETVSTGTFTSSPSGGLCGLADIGLPTTSAAIITPQSLTGSQFFTAGISSTDFATSSTTNPPPAATSNPASDGNSSGVSPRVIGFIILGVILFLLAVGILAIWLWRRKKQRSAAAIDLLDETKEVETEDEPARITAFPAPESSPSRPSQENMYERSNDSKLVMMYNNSSEQIATGSVRSGSRANTSNKGTAVLRERTVSPLTTDQSPTGASDSVTAPSADKLVDIVEHSVVRSDVAEASSSVYPQNAVLDLRSRREADAGVRLAGGPNENVWVHDNETLPPAYGDIRR</sequence>
<feature type="compositionally biased region" description="Polar residues" evidence="1">
    <location>
        <begin position="248"/>
        <end position="257"/>
    </location>
</feature>
<feature type="region of interest" description="Disordered" evidence="1">
    <location>
        <begin position="229"/>
        <end position="260"/>
    </location>
</feature>
<keyword evidence="2" id="KW-0812">Transmembrane</keyword>
<feature type="region of interest" description="Disordered" evidence="1">
    <location>
        <begin position="158"/>
        <end position="182"/>
    </location>
</feature>
<feature type="compositionally biased region" description="Low complexity" evidence="1">
    <location>
        <begin position="160"/>
        <end position="177"/>
    </location>
</feature>
<evidence type="ECO:0000256" key="3">
    <source>
        <dbReference type="SAM" id="SignalP"/>
    </source>
</evidence>
<dbReference type="Proteomes" id="UP001497453">
    <property type="component" value="Chromosome 4"/>
</dbReference>
<evidence type="ECO:0000256" key="1">
    <source>
        <dbReference type="SAM" id="MobiDB-lite"/>
    </source>
</evidence>